<gene>
    <name evidence="3" type="primary">LOC112683231</name>
</gene>
<dbReference type="PANTHER" id="PTHR47027:SF20">
    <property type="entry name" value="REVERSE TRANSCRIPTASE-LIKE PROTEIN WITH RNA-DIRECTED DNA POLYMERASE DOMAIN"/>
    <property type="match status" value="1"/>
</dbReference>
<feature type="domain" description="Reverse transcriptase" evidence="1">
    <location>
        <begin position="1"/>
        <end position="165"/>
    </location>
</feature>
<evidence type="ECO:0000259" key="1">
    <source>
        <dbReference type="PROSITE" id="PS50878"/>
    </source>
</evidence>
<dbReference type="OrthoDB" id="6627741at2759"/>
<sequence>MAQGIDSNGLENRDNLSNIQKRDTGVISNYRGISLKEKSTTDHIFTIRRVMEKFYEYNKDLHILFVDFKQAYDSIDREQLWITLRIVNIQRKLVKLVEICNQQTYCKLRLMRETSEAFECKTGLRQRNALSPVLFNLALEQVIMDMHEKREMEFVCYEYSSSIYR</sequence>
<evidence type="ECO:0000313" key="3">
    <source>
        <dbReference type="RefSeq" id="XP_025409933.1"/>
    </source>
</evidence>
<accession>A0A8B8FGS5</accession>
<protein>
    <submittedName>
        <fullName evidence="3">Uncharacterized protein LOC112683231</fullName>
    </submittedName>
</protein>
<dbReference type="RefSeq" id="XP_025409933.1">
    <property type="nucleotide sequence ID" value="XM_025554148.1"/>
</dbReference>
<evidence type="ECO:0000313" key="2">
    <source>
        <dbReference type="Proteomes" id="UP000694846"/>
    </source>
</evidence>
<dbReference type="Pfam" id="PF00078">
    <property type="entry name" value="RVT_1"/>
    <property type="match status" value="1"/>
</dbReference>
<dbReference type="AlphaFoldDB" id="A0A8B8FGS5"/>
<dbReference type="Proteomes" id="UP000694846">
    <property type="component" value="Unplaced"/>
</dbReference>
<dbReference type="PROSITE" id="PS50878">
    <property type="entry name" value="RT_POL"/>
    <property type="match status" value="1"/>
</dbReference>
<organism evidence="2 3">
    <name type="scientific">Sipha flava</name>
    <name type="common">yellow sugarcane aphid</name>
    <dbReference type="NCBI Taxonomy" id="143950"/>
    <lineage>
        <taxon>Eukaryota</taxon>
        <taxon>Metazoa</taxon>
        <taxon>Ecdysozoa</taxon>
        <taxon>Arthropoda</taxon>
        <taxon>Hexapoda</taxon>
        <taxon>Insecta</taxon>
        <taxon>Pterygota</taxon>
        <taxon>Neoptera</taxon>
        <taxon>Paraneoptera</taxon>
        <taxon>Hemiptera</taxon>
        <taxon>Sternorrhyncha</taxon>
        <taxon>Aphidomorpha</taxon>
        <taxon>Aphidoidea</taxon>
        <taxon>Aphididae</taxon>
        <taxon>Sipha</taxon>
    </lineage>
</organism>
<keyword evidence="2" id="KW-1185">Reference proteome</keyword>
<dbReference type="InterPro" id="IPR000477">
    <property type="entry name" value="RT_dom"/>
</dbReference>
<dbReference type="PANTHER" id="PTHR47027">
    <property type="entry name" value="REVERSE TRANSCRIPTASE DOMAIN-CONTAINING PROTEIN"/>
    <property type="match status" value="1"/>
</dbReference>
<name>A0A8B8FGS5_9HEMI</name>
<dbReference type="GeneID" id="112683231"/>
<proteinExistence type="predicted"/>
<reference evidence="3" key="1">
    <citation type="submission" date="2025-08" db="UniProtKB">
        <authorList>
            <consortium name="RefSeq"/>
        </authorList>
    </citation>
    <scope>IDENTIFICATION</scope>
    <source>
        <tissue evidence="3">Whole body</tissue>
    </source>
</reference>